<feature type="signal peptide" evidence="2">
    <location>
        <begin position="1"/>
        <end position="23"/>
    </location>
</feature>
<organism evidence="3 4">
    <name type="scientific">Glossina brevipalpis</name>
    <dbReference type="NCBI Taxonomy" id="37001"/>
    <lineage>
        <taxon>Eukaryota</taxon>
        <taxon>Metazoa</taxon>
        <taxon>Ecdysozoa</taxon>
        <taxon>Arthropoda</taxon>
        <taxon>Hexapoda</taxon>
        <taxon>Insecta</taxon>
        <taxon>Pterygota</taxon>
        <taxon>Neoptera</taxon>
        <taxon>Endopterygota</taxon>
        <taxon>Diptera</taxon>
        <taxon>Brachycera</taxon>
        <taxon>Muscomorpha</taxon>
        <taxon>Hippoboscoidea</taxon>
        <taxon>Glossinidae</taxon>
        <taxon>Glossina</taxon>
    </lineage>
</organism>
<feature type="chain" id="PRO_5008400520" evidence="2">
    <location>
        <begin position="24"/>
        <end position="286"/>
    </location>
</feature>
<keyword evidence="2" id="KW-0732">Signal</keyword>
<evidence type="ECO:0000256" key="1">
    <source>
        <dbReference type="SAM" id="Phobius"/>
    </source>
</evidence>
<evidence type="ECO:0000256" key="2">
    <source>
        <dbReference type="SAM" id="SignalP"/>
    </source>
</evidence>
<keyword evidence="1" id="KW-1133">Transmembrane helix</keyword>
<reference evidence="4" key="1">
    <citation type="submission" date="2014-03" db="EMBL/GenBank/DDBJ databases">
        <authorList>
            <person name="Aksoy S."/>
            <person name="Warren W."/>
            <person name="Wilson R.K."/>
        </authorList>
    </citation>
    <scope>NUCLEOTIDE SEQUENCE [LARGE SCALE GENOMIC DNA]</scope>
    <source>
        <strain evidence="4">IAEA</strain>
    </source>
</reference>
<name>A0A1A9WP48_9MUSC</name>
<reference evidence="3" key="2">
    <citation type="submission" date="2020-05" db="UniProtKB">
        <authorList>
            <consortium name="EnsemblMetazoa"/>
        </authorList>
    </citation>
    <scope>IDENTIFICATION</scope>
    <source>
        <strain evidence="3">IAEA</strain>
    </source>
</reference>
<feature type="transmembrane region" description="Helical" evidence="1">
    <location>
        <begin position="47"/>
        <end position="70"/>
    </location>
</feature>
<proteinExistence type="predicted"/>
<keyword evidence="1" id="KW-0472">Membrane</keyword>
<accession>A0A1A9WP48</accession>
<evidence type="ECO:0000313" key="3">
    <source>
        <dbReference type="EnsemblMetazoa" id="GBRI026784-PA"/>
    </source>
</evidence>
<evidence type="ECO:0000313" key="4">
    <source>
        <dbReference type="Proteomes" id="UP000091820"/>
    </source>
</evidence>
<keyword evidence="4" id="KW-1185">Reference proteome</keyword>
<dbReference type="VEuPathDB" id="VectorBase:GBRI026784"/>
<dbReference type="AlphaFoldDB" id="A0A1A9WP48"/>
<protein>
    <submittedName>
        <fullName evidence="3">Uncharacterized protein</fullName>
    </submittedName>
</protein>
<dbReference type="EnsemblMetazoa" id="GBRI026784-RA">
    <property type="protein sequence ID" value="GBRI026784-PA"/>
    <property type="gene ID" value="GBRI026784"/>
</dbReference>
<dbReference type="Proteomes" id="UP000091820">
    <property type="component" value="Unassembled WGS sequence"/>
</dbReference>
<keyword evidence="1" id="KW-0812">Transmembrane</keyword>
<sequence length="286" mass="31999">MYLFNKNLLCLHLLLIVSPLALTNHLPNNEDMFPKVMAHNYWHWLSIAYWIKVKIVIVTFFLSTWLFWGIRYIFSYAAEKCSITTMPVSNYGGEIPTKFTARTSSWATLTVLAEGMERATLASKSFMRILYSQPGCKPPGTTLPCNIKPREATKNCTPLALSSLEIITSTLNLPAGRKVHHTPDSAFVLTVVLNSDWVLLMATAYELFVTTTPQTSYPLDKSFIVSNCPLTSKPDTIKALLGNSVLPSLTTTMCLGFSKCHFGRVTSNSYSPGIIGSHFLYLYIYI</sequence>